<evidence type="ECO:0008006" key="3">
    <source>
        <dbReference type="Google" id="ProtNLM"/>
    </source>
</evidence>
<evidence type="ECO:0000313" key="1">
    <source>
        <dbReference type="EMBL" id="KMM34502.1"/>
    </source>
</evidence>
<organism evidence="1 2">
    <name type="scientific">Parabacteroides goldsteinii</name>
    <dbReference type="NCBI Taxonomy" id="328812"/>
    <lineage>
        <taxon>Bacteria</taxon>
        <taxon>Pseudomonadati</taxon>
        <taxon>Bacteroidota</taxon>
        <taxon>Bacteroidia</taxon>
        <taxon>Bacteroidales</taxon>
        <taxon>Tannerellaceae</taxon>
        <taxon>Parabacteroides</taxon>
    </lineage>
</organism>
<comment type="caution">
    <text evidence="1">The sequence shown here is derived from an EMBL/GenBank/DDBJ whole genome shotgun (WGS) entry which is preliminary data.</text>
</comment>
<dbReference type="EMBL" id="LFJV01000016">
    <property type="protein sequence ID" value="KMM34502.1"/>
    <property type="molecule type" value="Genomic_DNA"/>
</dbReference>
<dbReference type="PROSITE" id="PS51257">
    <property type="entry name" value="PROKAR_LIPOPROTEIN"/>
    <property type="match status" value="1"/>
</dbReference>
<reference evidence="1 2" key="1">
    <citation type="submission" date="2015-06" db="EMBL/GenBank/DDBJ databases">
        <title>Draft Genome Sequence of Parabacteroides goldsteinii with Putative Novel Metallo-Beta-Lactamases Isolated from a Blood Culture from a Human Patient.</title>
        <authorList>
            <person name="Krogh T.J."/>
            <person name="Agergaard C.N."/>
            <person name="Moller-Jensen J."/>
            <person name="Justesen U.S."/>
        </authorList>
    </citation>
    <scope>NUCLEOTIDE SEQUENCE [LARGE SCALE GENOMIC DNA]</scope>
    <source>
        <strain evidence="1 2">910340</strain>
    </source>
</reference>
<dbReference type="PATRIC" id="fig|328812.4.peg.1432"/>
<dbReference type="Proteomes" id="UP000036166">
    <property type="component" value="Unassembled WGS sequence"/>
</dbReference>
<dbReference type="RefSeq" id="WP_048314794.1">
    <property type="nucleotide sequence ID" value="NZ_DBGCTM010000036.1"/>
</dbReference>
<protein>
    <recommendedName>
        <fullName evidence="3">Lipoprotein</fullName>
    </recommendedName>
</protein>
<gene>
    <name evidence="1" type="ORF">ACM15_06315</name>
</gene>
<sequence>MKKLKSLGVVAAATILLTSCLDGSNESSVAGCAVIDISTEAGIAAYVDDYSIPCYSPAFKDLTPGDCIYFTGTLNGDDPANDGTKKYWTISNAAVTQKFDSRGRFAMPLDTANIIPNEIAATDMALLYFGQYSFTIKDYLFVGSSHEKAPSDQVNEYQLQYDYNQEPQTVDGKRVYDFFLRVVKTSDGKGIVGTTPFYYTFNTRGYFKTLQSKETAAGNETLSIRFNYIKEFNKDTTAATWGKSQIITIQIPKES</sequence>
<accession>A0A0J6FJ90</accession>
<dbReference type="AlphaFoldDB" id="A0A0J6FJ90"/>
<proteinExistence type="predicted"/>
<name>A0A0J6FJ90_9BACT</name>
<evidence type="ECO:0000313" key="2">
    <source>
        <dbReference type="Proteomes" id="UP000036166"/>
    </source>
</evidence>